<gene>
    <name evidence="1" type="ORF">EfsSVR2332_01020</name>
</gene>
<dbReference type="Proteomes" id="UP001317613">
    <property type="component" value="Chromosome"/>
</dbReference>
<reference evidence="1" key="1">
    <citation type="submission" date="2022-08" db="EMBL/GenBank/DDBJ databases">
        <title>Molecular epidemiological analysis of five strains of VanD-type vancomycin-resistant Enterococcus faecalis.</title>
        <authorList>
            <person name="Mimura K."/>
            <person name="Hashimoto Y."/>
            <person name="Tomita H."/>
        </authorList>
    </citation>
    <scope>NUCLEOTIDE SEQUENCE</scope>
    <source>
        <strain evidence="1">SVR2332</strain>
    </source>
</reference>
<dbReference type="EMBL" id="AP026729">
    <property type="protein sequence ID" value="BDQ60024.1"/>
    <property type="molecule type" value="Genomic_DNA"/>
</dbReference>
<accession>A0AC59HK76</accession>
<name>A0AC59HK76_ENTFL</name>
<evidence type="ECO:0000313" key="2">
    <source>
        <dbReference type="Proteomes" id="UP001317613"/>
    </source>
</evidence>
<protein>
    <submittedName>
        <fullName evidence="1">Uncharacterized protein</fullName>
    </submittedName>
</protein>
<organism evidence="1 2">
    <name type="scientific">Enterococcus faecalis</name>
    <name type="common">Streptococcus faecalis</name>
    <dbReference type="NCBI Taxonomy" id="1351"/>
    <lineage>
        <taxon>Bacteria</taxon>
        <taxon>Bacillati</taxon>
        <taxon>Bacillota</taxon>
        <taxon>Bacilli</taxon>
        <taxon>Lactobacillales</taxon>
        <taxon>Enterococcaceae</taxon>
        <taxon>Enterococcus</taxon>
    </lineage>
</organism>
<sequence>MDEIKSNKKAFGIYLGEPSTEQLNQFFYLHEKDLELMETIRRPATRLGFALQLVSLRFLGTFILDLTNIPPKCIELCSNSTKY</sequence>
<evidence type="ECO:0000313" key="1">
    <source>
        <dbReference type="EMBL" id="BDQ60024.1"/>
    </source>
</evidence>
<proteinExistence type="predicted"/>